<reference evidence="2 3" key="1">
    <citation type="submission" date="2021-12" db="EMBL/GenBank/DDBJ databases">
        <title>Discovery of the Pendulisporaceae a myxobacterial family with distinct sporulation behavior and unique specialized metabolism.</title>
        <authorList>
            <person name="Garcia R."/>
            <person name="Popoff A."/>
            <person name="Bader C.D."/>
            <person name="Loehr J."/>
            <person name="Walesch S."/>
            <person name="Walt C."/>
            <person name="Boldt J."/>
            <person name="Bunk B."/>
            <person name="Haeckl F.J.F.P.J."/>
            <person name="Gunesch A.P."/>
            <person name="Birkelbach J."/>
            <person name="Nuebel U."/>
            <person name="Pietschmann T."/>
            <person name="Bach T."/>
            <person name="Mueller R."/>
        </authorList>
    </citation>
    <scope>NUCLEOTIDE SEQUENCE [LARGE SCALE GENOMIC DNA]</scope>
    <source>
        <strain evidence="2 3">MSr12523</strain>
    </source>
</reference>
<proteinExistence type="predicted"/>
<keyword evidence="1" id="KW-0472">Membrane</keyword>
<keyword evidence="1" id="KW-0812">Transmembrane</keyword>
<dbReference type="EMBL" id="CP089982">
    <property type="protein sequence ID" value="WXA92147.1"/>
    <property type="molecule type" value="Genomic_DNA"/>
</dbReference>
<feature type="transmembrane region" description="Helical" evidence="1">
    <location>
        <begin position="14"/>
        <end position="35"/>
    </location>
</feature>
<protein>
    <submittedName>
        <fullName evidence="2">Uncharacterized protein</fullName>
    </submittedName>
</protein>
<evidence type="ECO:0000313" key="2">
    <source>
        <dbReference type="EMBL" id="WXA92147.1"/>
    </source>
</evidence>
<dbReference type="Proteomes" id="UP001379533">
    <property type="component" value="Chromosome"/>
</dbReference>
<evidence type="ECO:0000313" key="3">
    <source>
        <dbReference type="Proteomes" id="UP001379533"/>
    </source>
</evidence>
<sequence>MPILEVRIGPKEPYAWLGLSAVAALVLLVLYRLGYGSLDSSFAIQKTWTIAAYVLVAVIAFGVVRALAVWRDVRVLPYKPGVYVFPIGVIDARRHKMRVYHLAELQSVEGPSPGNQFVLTFTDGPRFVFPAPDPAKAEQALRSLTAARTQHIEAVAARESIRPKAIAAIDPLQDGGFASPLVPKTPIARNIPLWARSWLVAPTIGFLAGHALWTGRNIWSDERMFQKAQTKNDVASYRAYLARGKADSKYRPQVQDRLLPLAELREAERAGTVEAIEGYIQSHPNSKIQGDVDKVRRAAMLAELEKTKQSGTVSALNEFEQRHPDHRLVPEIQAAKHAVYSGAFESYRPLANPKDSAAQAFVERLLAFAERKGPRVEIRFQREIGKALEKADAAVGKSSKFMGVQSFPTRYFDVAHAHTREAFAGKILVERFSEAFPKDVLDIQIGEPLLDPDAPLPEPTVPTLFIEHTADWSGGTASSDVPRGVFVVVGVTFDVTFRIPGDAKPYKFKMTSWRAPRMDSIKGAQQPAEEIIYEQIAHDAFDQFTRKFLANFFKDTAK</sequence>
<feature type="transmembrane region" description="Helical" evidence="1">
    <location>
        <begin position="47"/>
        <end position="70"/>
    </location>
</feature>
<keyword evidence="1" id="KW-1133">Transmembrane helix</keyword>
<organism evidence="2 3">
    <name type="scientific">Pendulispora brunnea</name>
    <dbReference type="NCBI Taxonomy" id="2905690"/>
    <lineage>
        <taxon>Bacteria</taxon>
        <taxon>Pseudomonadati</taxon>
        <taxon>Myxococcota</taxon>
        <taxon>Myxococcia</taxon>
        <taxon>Myxococcales</taxon>
        <taxon>Sorangiineae</taxon>
        <taxon>Pendulisporaceae</taxon>
        <taxon>Pendulispora</taxon>
    </lineage>
</organism>
<accession>A0ABZ2K082</accession>
<evidence type="ECO:0000256" key="1">
    <source>
        <dbReference type="SAM" id="Phobius"/>
    </source>
</evidence>
<gene>
    <name evidence="2" type="ORF">LZC95_37550</name>
</gene>
<name>A0ABZ2K082_9BACT</name>
<dbReference type="RefSeq" id="WP_394842764.1">
    <property type="nucleotide sequence ID" value="NZ_CP089982.1"/>
</dbReference>
<keyword evidence="3" id="KW-1185">Reference proteome</keyword>